<dbReference type="Proteomes" id="UP001216674">
    <property type="component" value="Unassembled WGS sequence"/>
</dbReference>
<dbReference type="PANTHER" id="PTHR42877">
    <property type="entry name" value="L-ORNITHINE N(5)-MONOOXYGENASE-RELATED"/>
    <property type="match status" value="1"/>
</dbReference>
<protein>
    <submittedName>
        <fullName evidence="2">NAD(P)/FAD-dependent oxidoreductase</fullName>
    </submittedName>
</protein>
<dbReference type="PANTHER" id="PTHR42877:SF4">
    <property type="entry name" value="FAD_NAD(P)-BINDING DOMAIN-CONTAINING PROTEIN-RELATED"/>
    <property type="match status" value="1"/>
</dbReference>
<dbReference type="Gene3D" id="3.50.50.60">
    <property type="entry name" value="FAD/NAD(P)-binding domain"/>
    <property type="match status" value="2"/>
</dbReference>
<keyword evidence="1" id="KW-0560">Oxidoreductase</keyword>
<sequence>MSTSAKSSEAVRAGASSTHRAVIVGAGFAGIGLGVLLKQAGIDDFVILERAEDIGGVWRDNHYPGSACDIPAVLYSYSFEAEYPWTTGYPKQRELLDYIHHVVAKYGLGPHLRLGQRVTEAVFDDARQRWTVSTEQGMAWEGECFVPSVGIFNDPTMPRIAGCERFQGEAFHSANWRDELDPTALRVAIIGTGASAIQIVPEIARAASQVSLYQRTPPFVVPKSVIAAGQPLSERERIFAEFEVVAGRRKDFTATQAAQDAFMQYLAQQVPDSALRAKLTPNFTLGCKRSLFSNEWYRALQQPNVEVVTEPIETLTETGVLTRDGKLREADLIVYATGFNPSNYLPGITVRGCNGVLLHDVWQDGAEAYLGITVHGFPNMFIQFGPNTNVPGSVLFMLECQAQYIMAALRSLASRGAATMEVRHEAMRRFCDDLQRDIASTTQTAAHCSSYYMNAAGKVVTNFPGTQTRYRNMTQAVKPDDYLFR</sequence>
<dbReference type="InterPro" id="IPR000960">
    <property type="entry name" value="Flavin_mOase"/>
</dbReference>
<evidence type="ECO:0000256" key="1">
    <source>
        <dbReference type="ARBA" id="ARBA00023002"/>
    </source>
</evidence>
<accession>A0ABT6ANK6</accession>
<reference evidence="2 3" key="1">
    <citation type="submission" date="2023-03" db="EMBL/GenBank/DDBJ databases">
        <title>Draft assemblies of triclosan tolerant bacteria isolated from returned activated sludge.</title>
        <authorList>
            <person name="Van Hamelsveld S."/>
        </authorList>
    </citation>
    <scope>NUCLEOTIDE SEQUENCE [LARGE SCALE GENOMIC DNA]</scope>
    <source>
        <strain evidence="2 3">GW210010_S58</strain>
    </source>
</reference>
<comment type="caution">
    <text evidence="2">The sequence shown here is derived from an EMBL/GenBank/DDBJ whole genome shotgun (WGS) entry which is preliminary data.</text>
</comment>
<evidence type="ECO:0000313" key="3">
    <source>
        <dbReference type="Proteomes" id="UP001216674"/>
    </source>
</evidence>
<dbReference type="Pfam" id="PF13738">
    <property type="entry name" value="Pyr_redox_3"/>
    <property type="match status" value="1"/>
</dbReference>
<dbReference type="PRINTS" id="PR00370">
    <property type="entry name" value="FMOXYGENASE"/>
</dbReference>
<evidence type="ECO:0000313" key="2">
    <source>
        <dbReference type="EMBL" id="MDF3834210.1"/>
    </source>
</evidence>
<dbReference type="RefSeq" id="WP_276265346.1">
    <property type="nucleotide sequence ID" value="NZ_JARJLM010000255.1"/>
</dbReference>
<organism evidence="2 3">
    <name type="scientific">Cupriavidus basilensis</name>
    <dbReference type="NCBI Taxonomy" id="68895"/>
    <lineage>
        <taxon>Bacteria</taxon>
        <taxon>Pseudomonadati</taxon>
        <taxon>Pseudomonadota</taxon>
        <taxon>Betaproteobacteria</taxon>
        <taxon>Burkholderiales</taxon>
        <taxon>Burkholderiaceae</taxon>
        <taxon>Cupriavidus</taxon>
    </lineage>
</organism>
<dbReference type="InterPro" id="IPR051209">
    <property type="entry name" value="FAD-bind_Monooxygenase_sf"/>
</dbReference>
<name>A0ABT6ANK6_9BURK</name>
<proteinExistence type="predicted"/>
<dbReference type="SUPFAM" id="SSF51905">
    <property type="entry name" value="FAD/NAD(P)-binding domain"/>
    <property type="match status" value="1"/>
</dbReference>
<dbReference type="EMBL" id="JARJLM010000255">
    <property type="protein sequence ID" value="MDF3834210.1"/>
    <property type="molecule type" value="Genomic_DNA"/>
</dbReference>
<keyword evidence="3" id="KW-1185">Reference proteome</keyword>
<dbReference type="InterPro" id="IPR036188">
    <property type="entry name" value="FAD/NAD-bd_sf"/>
</dbReference>
<gene>
    <name evidence="2" type="ORF">P3W85_14800</name>
</gene>